<dbReference type="AlphaFoldDB" id="A0A1D7TN96"/>
<evidence type="ECO:0000313" key="2">
    <source>
        <dbReference type="Proteomes" id="UP000094609"/>
    </source>
</evidence>
<name>A0A1D7TN96_9BACT</name>
<dbReference type="STRING" id="1193502.SHALO_2713"/>
<dbReference type="PROSITE" id="PS00488">
    <property type="entry name" value="PAL_HISTIDASE"/>
    <property type="match status" value="1"/>
</dbReference>
<dbReference type="Gene3D" id="1.10.275.10">
    <property type="entry name" value="Fumarase/aspartase (N-terminal domain)"/>
    <property type="match status" value="1"/>
</dbReference>
<dbReference type="InterPro" id="IPR008948">
    <property type="entry name" value="L-Aspartase-like"/>
</dbReference>
<dbReference type="RefSeq" id="WP_069479002.1">
    <property type="nucleotide sequence ID" value="NZ_CP017111.1"/>
</dbReference>
<dbReference type="PANTHER" id="PTHR10362">
    <property type="entry name" value="HISTIDINE AMMONIA-LYASE"/>
    <property type="match status" value="1"/>
</dbReference>
<proteinExistence type="predicted"/>
<dbReference type="SUPFAM" id="SSF48557">
    <property type="entry name" value="L-aspartase-like"/>
    <property type="match status" value="1"/>
</dbReference>
<dbReference type="KEGG" id="shal:SHALO_2713"/>
<sequence length="506" mass="56186">MTLIIDDRYIRLEEICNASSVQVSNDAHFEENFLLGHTFLMNEIKKGKPIYGVTTGYGASGKNYLTYEQSAILQQNLYRFHGCGVGASLSPKTSRYALICRLISLSKGKSGISYELLQRLELLLEKEINPVIPSLGSVGASGDLTPLSYIAAVIAGEREVWYEGVIVPTSEVYAKLGITPYVFKPKEALAIMNGTTIMSAIALSSLESFEVILSSMESFVAGMFEVLLGDTTPLDEFVHEAKPFIGQIQSAFNIKAKIEGSKLTHGRDDRYDKFFEDNDLNIQDTYSMRCAPQVLGVIRDNLEISKKWVEQEINSVNDNPLIDGKNQKIYTSGNFYGSYVAHAMDTLKICAANLADLLDKEFALLVDHKFNRGLGENLKLSKEHYFHGFKAMQITLSSLSADVIKNTTAASIHSRPTESLNQDKVSMGTTAALDFKKMTEPLELMLSIAFMGMAQAVDIRGKANVSPTLLNYYEAIREHAKPLLEDRRMDIDIKEIHKIIRKGALA</sequence>
<reference evidence="2" key="1">
    <citation type="submission" date="2016-08" db="EMBL/GenBank/DDBJ databases">
        <title>Complete genome sequence of the organohalide-respiring Epsilonproteobacterium Sulfurospirillum halorespirans.</title>
        <authorList>
            <person name="Goris T."/>
            <person name="Zimmermann J."/>
            <person name="Schenz B."/>
            <person name="Lemos M."/>
            <person name="Hackermueller J."/>
            <person name="Diekert G."/>
        </authorList>
    </citation>
    <scope>NUCLEOTIDE SEQUENCE [LARGE SCALE GENOMIC DNA]</scope>
    <source>
        <strain>DSM 13726</strain>
        <strain evidence="2">PCE-M2</strain>
    </source>
</reference>
<dbReference type="GO" id="GO:0016841">
    <property type="term" value="F:ammonia-lyase activity"/>
    <property type="evidence" value="ECO:0007669"/>
    <property type="project" value="InterPro"/>
</dbReference>
<dbReference type="EMBL" id="CP017111">
    <property type="protein sequence ID" value="AOO66471.1"/>
    <property type="molecule type" value="Genomic_DNA"/>
</dbReference>
<dbReference type="Pfam" id="PF00221">
    <property type="entry name" value="Lyase_aromatic"/>
    <property type="match status" value="1"/>
</dbReference>
<dbReference type="Proteomes" id="UP000094609">
    <property type="component" value="Chromosome"/>
</dbReference>
<dbReference type="PATRIC" id="fig|1193502.14.peg.2748"/>
<dbReference type="CDD" id="cd00332">
    <property type="entry name" value="PAL-HAL"/>
    <property type="match status" value="1"/>
</dbReference>
<accession>A0A1D7TN96</accession>
<dbReference type="Gene3D" id="1.20.200.10">
    <property type="entry name" value="Fumarase/aspartase (Central domain)"/>
    <property type="match status" value="1"/>
</dbReference>
<gene>
    <name evidence="1" type="ORF">SHALO_2713</name>
</gene>
<protein>
    <submittedName>
        <fullName evidence="1">Histidine ammonia-lyase</fullName>
    </submittedName>
</protein>
<dbReference type="InterPro" id="IPR022313">
    <property type="entry name" value="Phe/His_NH3-lyase_AS"/>
</dbReference>
<dbReference type="InterPro" id="IPR001106">
    <property type="entry name" value="Aromatic_Lyase"/>
</dbReference>
<dbReference type="InterPro" id="IPR024083">
    <property type="entry name" value="Fumarase/histidase_N"/>
</dbReference>
<keyword evidence="1" id="KW-0456">Lyase</keyword>
<keyword evidence="2" id="KW-1185">Reference proteome</keyword>
<evidence type="ECO:0000313" key="1">
    <source>
        <dbReference type="EMBL" id="AOO66471.1"/>
    </source>
</evidence>
<organism evidence="1 2">
    <name type="scientific">Sulfurospirillum halorespirans DSM 13726</name>
    <dbReference type="NCBI Taxonomy" id="1193502"/>
    <lineage>
        <taxon>Bacteria</taxon>
        <taxon>Pseudomonadati</taxon>
        <taxon>Campylobacterota</taxon>
        <taxon>Epsilonproteobacteria</taxon>
        <taxon>Campylobacterales</taxon>
        <taxon>Sulfurospirillaceae</taxon>
        <taxon>Sulfurospirillum</taxon>
    </lineage>
</organism>